<gene>
    <name evidence="3" type="ORF">EII21_08690</name>
</gene>
<dbReference type="InterPro" id="IPR021908">
    <property type="entry name" value="YfbK_C"/>
</dbReference>
<accession>A0A3P2A3E9</accession>
<dbReference type="InterPro" id="IPR002035">
    <property type="entry name" value="VWF_A"/>
</dbReference>
<protein>
    <submittedName>
        <fullName evidence="3">DUF3520 domain-containing protein</fullName>
    </submittedName>
</protein>
<dbReference type="SUPFAM" id="SSF53300">
    <property type="entry name" value="vWA-like"/>
    <property type="match status" value="1"/>
</dbReference>
<dbReference type="Proteomes" id="UP000269923">
    <property type="component" value="Unassembled WGS sequence"/>
</dbReference>
<dbReference type="Pfam" id="PF12034">
    <property type="entry name" value="YfbK_C"/>
    <property type="match status" value="1"/>
</dbReference>
<organism evidence="3 4">
    <name type="scientific">Conchiformibius steedae</name>
    <dbReference type="NCBI Taxonomy" id="153493"/>
    <lineage>
        <taxon>Bacteria</taxon>
        <taxon>Pseudomonadati</taxon>
        <taxon>Pseudomonadota</taxon>
        <taxon>Betaproteobacteria</taxon>
        <taxon>Neisseriales</taxon>
        <taxon>Neisseriaceae</taxon>
        <taxon>Conchiformibius</taxon>
    </lineage>
</organism>
<proteinExistence type="predicted"/>
<evidence type="ECO:0000313" key="4">
    <source>
        <dbReference type="Proteomes" id="UP000269923"/>
    </source>
</evidence>
<dbReference type="PROSITE" id="PS51257">
    <property type="entry name" value="PROKAR_LIPOPROTEIN"/>
    <property type="match status" value="1"/>
</dbReference>
<keyword evidence="4" id="KW-1185">Reference proteome</keyword>
<dbReference type="Pfam" id="PF12450">
    <property type="entry name" value="vWF_A"/>
    <property type="match status" value="1"/>
</dbReference>
<reference evidence="3 4" key="1">
    <citation type="submission" date="2018-11" db="EMBL/GenBank/DDBJ databases">
        <title>Genomes From Bacteria Associated with the Canine Oral Cavity: a Test Case for Automated Genome-Based Taxonomic Assignment.</title>
        <authorList>
            <person name="Coil D.A."/>
            <person name="Jospin G."/>
            <person name="Darling A.E."/>
            <person name="Wallis C."/>
            <person name="Davis I.J."/>
            <person name="Harris S."/>
            <person name="Eisen J.A."/>
            <person name="Holcombe L.J."/>
            <person name="O'Flynn C."/>
        </authorList>
    </citation>
    <scope>NUCLEOTIDE SEQUENCE [LARGE SCALE GENOMIC DNA]</scope>
    <source>
        <strain evidence="3 4">COT-280</strain>
    </source>
</reference>
<keyword evidence="1" id="KW-0732">Signal</keyword>
<dbReference type="AlphaFoldDB" id="A0A3P2A3E9"/>
<sequence length="527" mass="59120">MFRLRLLAVLVALSACAPHSPPPPPFSLDTLPQWWLDAKAKPSMEMSETFSHPRHPPTNSIKQYQQHSLIPIAHNFHITTLTPKSIFNINGQMSSYNEVRDMLKQNQLPSSGTARVEEIINYFDYGYAPPTDGKPFAVYTETVDSPWHTGAKIIKIGIQAQELPPKPSAPANLVFVVNIVPERIEHQQSLSLAQQTLNLLLEKMRPQDKITLIAYNGQNHTLMLAPTPANKKNTIRRAIKQLEANGTNQPESEKQALQTAYREAEKSFTHHGINRVFLIKNQSFDMEESDFDTLKNQIAEKRQNGISLSILGIDTFGLGLGRYQMRSLADAGKGNYNRISNLKEADKVWIRQLSSTLTPVAKDVNVQVSFNPATVQEYRLVGYENHANILKENFTSDINAGHSATALYEIVPVSQNNGTDNTANGEYAQLQLHYRLPSQPQEYIISQTIAAKSKPLVQAGADTRFALAAAAYAQQFHDRKKYNGNMDWQNILDLAKQSAHPDRYGLRQEFLDLIQTAQSLSAKPQQQ</sequence>
<dbReference type="InterPro" id="IPR022156">
    <property type="entry name" value="Uncharacterised_YfbK_N"/>
</dbReference>
<name>A0A3P2A3E9_9NEIS</name>
<dbReference type="OrthoDB" id="9805121at2"/>
<dbReference type="RefSeq" id="WP_124795663.1">
    <property type="nucleotide sequence ID" value="NZ_RQYC01000015.1"/>
</dbReference>
<dbReference type="InterPro" id="IPR036465">
    <property type="entry name" value="vWFA_dom_sf"/>
</dbReference>
<evidence type="ECO:0000259" key="2">
    <source>
        <dbReference type="PROSITE" id="PS50234"/>
    </source>
</evidence>
<feature type="chain" id="PRO_5018139551" evidence="1">
    <location>
        <begin position="18"/>
        <end position="527"/>
    </location>
</feature>
<evidence type="ECO:0000256" key="1">
    <source>
        <dbReference type="SAM" id="SignalP"/>
    </source>
</evidence>
<dbReference type="PROSITE" id="PS50234">
    <property type="entry name" value="VWFA"/>
    <property type="match status" value="1"/>
</dbReference>
<dbReference type="Gene3D" id="3.40.50.410">
    <property type="entry name" value="von Willebrand factor, type A domain"/>
    <property type="match status" value="1"/>
</dbReference>
<comment type="caution">
    <text evidence="3">The sequence shown here is derived from an EMBL/GenBank/DDBJ whole genome shotgun (WGS) entry which is preliminary data.</text>
</comment>
<evidence type="ECO:0000313" key="3">
    <source>
        <dbReference type="EMBL" id="RRD89458.1"/>
    </source>
</evidence>
<feature type="domain" description="VWFA" evidence="2">
    <location>
        <begin position="172"/>
        <end position="357"/>
    </location>
</feature>
<feature type="signal peptide" evidence="1">
    <location>
        <begin position="1"/>
        <end position="17"/>
    </location>
</feature>
<dbReference type="EMBL" id="RQYC01000015">
    <property type="protein sequence ID" value="RRD89458.1"/>
    <property type="molecule type" value="Genomic_DNA"/>
</dbReference>